<keyword evidence="5" id="KW-0413">Isomerase</keyword>
<keyword evidence="7" id="KW-1185">Reference proteome</keyword>
<name>A0ABP7DLR7_9SPHN</name>
<evidence type="ECO:0000256" key="3">
    <source>
        <dbReference type="ARBA" id="ARBA00012098"/>
    </source>
</evidence>
<dbReference type="RefSeq" id="WP_344692836.1">
    <property type="nucleotide sequence ID" value="NZ_BAABBF010000003.1"/>
</dbReference>
<dbReference type="PANTHER" id="PTHR21047:SF2">
    <property type="entry name" value="THYMIDINE DIPHOSPHO-4-KETO-RHAMNOSE 3,5-EPIMERASE"/>
    <property type="match status" value="1"/>
</dbReference>
<evidence type="ECO:0000313" key="7">
    <source>
        <dbReference type="Proteomes" id="UP001500523"/>
    </source>
</evidence>
<sequence>MQFERLAIADIILVKPTRHPDRRGYFSESFRLDKFQQIVGKAVTFVQENHLYSPAPNTIRGFHYQAAPRPQGKLLKVMRGSILDFALDIRRGSSTYGQYAQAMLSVENGHQLWMPAGFAHAYMTLEPETHVLNKLTDIYHPETEGIIAWDDPDVAAPWPDMGVTPITSDNDMHGTALRDFVSPFVMAN</sequence>
<comment type="caution">
    <text evidence="6">The sequence shown here is derived from an EMBL/GenBank/DDBJ whole genome shotgun (WGS) entry which is preliminary data.</text>
</comment>
<comment type="subunit">
    <text evidence="5">Homodimer.</text>
</comment>
<dbReference type="CDD" id="cd00438">
    <property type="entry name" value="cupin_RmlC"/>
    <property type="match status" value="1"/>
</dbReference>
<dbReference type="InterPro" id="IPR011051">
    <property type="entry name" value="RmlC_Cupin_sf"/>
</dbReference>
<comment type="function">
    <text evidence="2 5">Catalyzes the epimerization of the C3' and C5'positions of dTDP-6-deoxy-D-xylo-4-hexulose, forming dTDP-6-deoxy-L-lyxo-4-hexulose.</text>
</comment>
<dbReference type="EC" id="5.1.3.13" evidence="3 5"/>
<dbReference type="Gene3D" id="2.60.120.10">
    <property type="entry name" value="Jelly Rolls"/>
    <property type="match status" value="1"/>
</dbReference>
<dbReference type="InterPro" id="IPR000888">
    <property type="entry name" value="RmlC-like"/>
</dbReference>
<gene>
    <name evidence="6" type="primary">rfbC_1</name>
    <name evidence="6" type="ORF">GCM10022268_16040</name>
</gene>
<evidence type="ECO:0000256" key="4">
    <source>
        <dbReference type="ARBA" id="ARBA00019595"/>
    </source>
</evidence>
<dbReference type="Proteomes" id="UP001500523">
    <property type="component" value="Unassembled WGS sequence"/>
</dbReference>
<dbReference type="SUPFAM" id="SSF51182">
    <property type="entry name" value="RmlC-like cupins"/>
    <property type="match status" value="1"/>
</dbReference>
<protein>
    <recommendedName>
        <fullName evidence="4 5">dTDP-4-dehydrorhamnose 3,5-epimerase</fullName>
        <ecNumber evidence="3 5">5.1.3.13</ecNumber>
    </recommendedName>
    <alternativeName>
        <fullName evidence="5">Thymidine diphospho-4-keto-rhamnose 3,5-epimerase</fullName>
    </alternativeName>
</protein>
<dbReference type="EMBL" id="BAABBF010000003">
    <property type="protein sequence ID" value="GAA3707442.1"/>
    <property type="molecule type" value="Genomic_DNA"/>
</dbReference>
<evidence type="ECO:0000313" key="6">
    <source>
        <dbReference type="EMBL" id="GAA3707442.1"/>
    </source>
</evidence>
<reference evidence="7" key="1">
    <citation type="journal article" date="2019" name="Int. J. Syst. Evol. Microbiol.">
        <title>The Global Catalogue of Microorganisms (GCM) 10K type strain sequencing project: providing services to taxonomists for standard genome sequencing and annotation.</title>
        <authorList>
            <consortium name="The Broad Institute Genomics Platform"/>
            <consortium name="The Broad Institute Genome Sequencing Center for Infectious Disease"/>
            <person name="Wu L."/>
            <person name="Ma J."/>
        </authorList>
    </citation>
    <scope>NUCLEOTIDE SEQUENCE [LARGE SCALE GENOMIC DNA]</scope>
    <source>
        <strain evidence="7">JCM 17498</strain>
    </source>
</reference>
<organism evidence="6 7">
    <name type="scientific">Sphingomonas cynarae</name>
    <dbReference type="NCBI Taxonomy" id="930197"/>
    <lineage>
        <taxon>Bacteria</taxon>
        <taxon>Pseudomonadati</taxon>
        <taxon>Pseudomonadota</taxon>
        <taxon>Alphaproteobacteria</taxon>
        <taxon>Sphingomonadales</taxon>
        <taxon>Sphingomonadaceae</taxon>
        <taxon>Sphingomonas</taxon>
    </lineage>
</organism>
<evidence type="ECO:0000256" key="5">
    <source>
        <dbReference type="RuleBase" id="RU364069"/>
    </source>
</evidence>
<comment type="pathway">
    <text evidence="5">Carbohydrate biosynthesis; dTDP-L-rhamnose biosynthesis.</text>
</comment>
<dbReference type="NCBIfam" id="TIGR01221">
    <property type="entry name" value="rmlC"/>
    <property type="match status" value="1"/>
</dbReference>
<comment type="similarity">
    <text evidence="5">Belongs to the dTDP-4-dehydrorhamnose 3,5-epimerase family.</text>
</comment>
<comment type="catalytic activity">
    <reaction evidence="1 5">
        <text>dTDP-4-dehydro-6-deoxy-alpha-D-glucose = dTDP-4-dehydro-beta-L-rhamnose</text>
        <dbReference type="Rhea" id="RHEA:16969"/>
        <dbReference type="ChEBI" id="CHEBI:57649"/>
        <dbReference type="ChEBI" id="CHEBI:62830"/>
        <dbReference type="EC" id="5.1.3.13"/>
    </reaction>
</comment>
<evidence type="ECO:0000256" key="2">
    <source>
        <dbReference type="ARBA" id="ARBA00001997"/>
    </source>
</evidence>
<dbReference type="PANTHER" id="PTHR21047">
    <property type="entry name" value="DTDP-6-DEOXY-D-GLUCOSE-3,5 EPIMERASE"/>
    <property type="match status" value="1"/>
</dbReference>
<accession>A0ABP7DLR7</accession>
<dbReference type="Pfam" id="PF00908">
    <property type="entry name" value="dTDP_sugar_isom"/>
    <property type="match status" value="1"/>
</dbReference>
<evidence type="ECO:0000256" key="1">
    <source>
        <dbReference type="ARBA" id="ARBA00001298"/>
    </source>
</evidence>
<dbReference type="InterPro" id="IPR014710">
    <property type="entry name" value="RmlC-like_jellyroll"/>
</dbReference>
<proteinExistence type="inferred from homology"/>